<evidence type="ECO:0000313" key="3">
    <source>
        <dbReference type="Proteomes" id="UP000054516"/>
    </source>
</evidence>
<proteinExistence type="predicted"/>
<dbReference type="STRING" id="77044.A0A1S7UK04"/>
<organism evidence="2">
    <name type="scientific">Rosellinia necatrix</name>
    <name type="common">White root-rot fungus</name>
    <dbReference type="NCBI Taxonomy" id="77044"/>
    <lineage>
        <taxon>Eukaryota</taxon>
        <taxon>Fungi</taxon>
        <taxon>Dikarya</taxon>
        <taxon>Ascomycota</taxon>
        <taxon>Pezizomycotina</taxon>
        <taxon>Sordariomycetes</taxon>
        <taxon>Xylariomycetidae</taxon>
        <taxon>Xylariales</taxon>
        <taxon>Xylariaceae</taxon>
        <taxon>Rosellinia</taxon>
    </lineage>
</organism>
<feature type="region of interest" description="Disordered" evidence="1">
    <location>
        <begin position="1"/>
        <end position="27"/>
    </location>
</feature>
<dbReference type="Proteomes" id="UP000054516">
    <property type="component" value="Unassembled WGS sequence"/>
</dbReference>
<evidence type="ECO:0000313" key="2">
    <source>
        <dbReference type="EMBL" id="GAP82637.2"/>
    </source>
</evidence>
<dbReference type="EMBL" id="DF977446">
    <property type="protein sequence ID" value="GAP82637.2"/>
    <property type="molecule type" value="Genomic_DNA"/>
</dbReference>
<protein>
    <submittedName>
        <fullName evidence="2">Uncharacterized protein</fullName>
    </submittedName>
</protein>
<dbReference type="AlphaFoldDB" id="A0A1S7UK04"/>
<name>A0A1S7UK04_ROSNE</name>
<dbReference type="OrthoDB" id="2349272at2759"/>
<evidence type="ECO:0000256" key="1">
    <source>
        <dbReference type="SAM" id="MobiDB-lite"/>
    </source>
</evidence>
<gene>
    <name evidence="2" type="ORF">SAMD00023353_0101710</name>
</gene>
<accession>A0A1S7UK04</accession>
<keyword evidence="3" id="KW-1185">Reference proteome</keyword>
<reference evidence="2" key="1">
    <citation type="submission" date="2016-03" db="EMBL/GenBank/DDBJ databases">
        <title>Draft genome sequence of Rosellinia necatrix.</title>
        <authorList>
            <person name="Kanematsu S."/>
        </authorList>
    </citation>
    <scope>NUCLEOTIDE SEQUENCE [LARGE SCALE GENOMIC DNA]</scope>
    <source>
        <strain evidence="2">W97</strain>
    </source>
</reference>
<sequence length="237" mass="25223">MARVDILEPVSSIPNTQRKQENQPHAKMRYPTVVSASLALAGIAAAAPLQARRDQSAAAIIAAISPNSVNCAEATECRTNVQAAPFLIRAMADYGLDSPGQIGAVIALSAFESVDFKYKHNLSNNPGQGTSNMQMANFNKEFALSIDALKEQATAIGDISNPDNANKILALVTADEYNFASGAWYLTTKCPEVADSLRAATDAAFTDYMEKCVGVTMTPERAAYWARAKAAFGLTPA</sequence>
<dbReference type="OMA" id="GSGPWFY"/>